<feature type="disulfide bond" evidence="6">
    <location>
        <begin position="72"/>
        <end position="82"/>
    </location>
</feature>
<dbReference type="FunFam" id="3.10.250.10:FF:000007">
    <property type="entry name" value="Soluble scavenger receptor cysteine-rich domain-containing protein SSC5D"/>
    <property type="match status" value="1"/>
</dbReference>
<evidence type="ECO:0000256" key="6">
    <source>
        <dbReference type="PROSITE-ProRule" id="PRU00196"/>
    </source>
</evidence>
<evidence type="ECO:0000256" key="5">
    <source>
        <dbReference type="ARBA" id="ARBA00023180"/>
    </source>
</evidence>
<reference evidence="9" key="1">
    <citation type="journal article" date="2010" name="Nature">
        <title>The Amphimedon queenslandica genome and the evolution of animal complexity.</title>
        <authorList>
            <person name="Srivastava M."/>
            <person name="Simakov O."/>
            <person name="Chapman J."/>
            <person name="Fahey B."/>
            <person name="Gauthier M.E."/>
            <person name="Mitros T."/>
            <person name="Richards G.S."/>
            <person name="Conaco C."/>
            <person name="Dacre M."/>
            <person name="Hellsten U."/>
            <person name="Larroux C."/>
            <person name="Putnam N.H."/>
            <person name="Stanke M."/>
            <person name="Adamska M."/>
            <person name="Darling A."/>
            <person name="Degnan S.M."/>
            <person name="Oakley T.H."/>
            <person name="Plachetzki D.C."/>
            <person name="Zhai Y."/>
            <person name="Adamski M."/>
            <person name="Calcino A."/>
            <person name="Cummins S.F."/>
            <person name="Goodstein D.M."/>
            <person name="Harris C."/>
            <person name="Jackson D.J."/>
            <person name="Leys S.P."/>
            <person name="Shu S."/>
            <person name="Woodcroft B.J."/>
            <person name="Vervoort M."/>
            <person name="Kosik K.S."/>
            <person name="Manning G."/>
            <person name="Degnan B.M."/>
            <person name="Rokhsar D.S."/>
        </authorList>
    </citation>
    <scope>NUCLEOTIDE SEQUENCE [LARGE SCALE GENOMIC DNA]</scope>
</reference>
<dbReference type="PRINTS" id="PR00258">
    <property type="entry name" value="SPERACTRCPTR"/>
</dbReference>
<dbReference type="EnsemblMetazoa" id="XM_011411075.2">
    <property type="protein sequence ID" value="XP_011409377.2"/>
    <property type="gene ID" value="LOC105316250"/>
</dbReference>
<proteinExistence type="predicted"/>
<evidence type="ECO:0000313" key="9">
    <source>
        <dbReference type="Proteomes" id="UP000007879"/>
    </source>
</evidence>
<dbReference type="SUPFAM" id="SSF56487">
    <property type="entry name" value="SRCR-like"/>
    <property type="match status" value="2"/>
</dbReference>
<reference evidence="8" key="2">
    <citation type="submission" date="2024-06" db="UniProtKB">
        <authorList>
            <consortium name="EnsemblMetazoa"/>
        </authorList>
    </citation>
    <scope>IDENTIFICATION</scope>
</reference>
<dbReference type="Proteomes" id="UP000007879">
    <property type="component" value="Unassembled WGS sequence"/>
</dbReference>
<dbReference type="SMART" id="SM00202">
    <property type="entry name" value="SR"/>
    <property type="match status" value="1"/>
</dbReference>
<keyword evidence="4" id="KW-0675">Receptor</keyword>
<dbReference type="PANTHER" id="PTHR19331">
    <property type="entry name" value="SCAVENGER RECEPTOR DOMAIN-CONTAINING"/>
    <property type="match status" value="1"/>
</dbReference>
<name>A0AAN0IT71_AMPQE</name>
<keyword evidence="5" id="KW-0325">Glycoprotein</keyword>
<dbReference type="GeneID" id="105316250"/>
<keyword evidence="9" id="KW-1185">Reference proteome</keyword>
<evidence type="ECO:0000259" key="7">
    <source>
        <dbReference type="PROSITE" id="PS50287"/>
    </source>
</evidence>
<accession>A0AAN0IT71</accession>
<evidence type="ECO:0000256" key="3">
    <source>
        <dbReference type="ARBA" id="ARBA00023157"/>
    </source>
</evidence>
<evidence type="ECO:0000256" key="1">
    <source>
        <dbReference type="ARBA" id="ARBA00022729"/>
    </source>
</evidence>
<evidence type="ECO:0000256" key="4">
    <source>
        <dbReference type="ARBA" id="ARBA00023170"/>
    </source>
</evidence>
<keyword evidence="2" id="KW-0677">Repeat</keyword>
<feature type="disulfide bond" evidence="6">
    <location>
        <begin position="29"/>
        <end position="93"/>
    </location>
</feature>
<dbReference type="KEGG" id="aqu:105316250"/>
<evidence type="ECO:0000313" key="8">
    <source>
        <dbReference type="EnsemblMetazoa" id="XP_011409377.2"/>
    </source>
</evidence>
<dbReference type="InterPro" id="IPR001190">
    <property type="entry name" value="SRCR"/>
</dbReference>
<keyword evidence="3 6" id="KW-1015">Disulfide bond</keyword>
<feature type="domain" description="SRCR" evidence="7">
    <location>
        <begin position="121"/>
        <end position="171"/>
    </location>
</feature>
<evidence type="ECO:0000256" key="2">
    <source>
        <dbReference type="ARBA" id="ARBA00022737"/>
    </source>
</evidence>
<organism evidence="8 9">
    <name type="scientific">Amphimedon queenslandica</name>
    <name type="common">Sponge</name>
    <dbReference type="NCBI Taxonomy" id="400682"/>
    <lineage>
        <taxon>Eukaryota</taxon>
        <taxon>Metazoa</taxon>
        <taxon>Porifera</taxon>
        <taxon>Demospongiae</taxon>
        <taxon>Heteroscleromorpha</taxon>
        <taxon>Haplosclerida</taxon>
        <taxon>Niphatidae</taxon>
        <taxon>Amphimedon</taxon>
    </lineage>
</organism>
<dbReference type="PANTHER" id="PTHR19331:SF465">
    <property type="entry name" value="EGG PEPTIDE SPERACT RECEPTOR"/>
    <property type="match status" value="1"/>
</dbReference>
<dbReference type="Gene3D" id="3.10.250.10">
    <property type="entry name" value="SRCR-like domain"/>
    <property type="match status" value="2"/>
</dbReference>
<comment type="caution">
    <text evidence="6">Lacks conserved residue(s) required for the propagation of feature annotation.</text>
</comment>
<keyword evidence="1" id="KW-0732">Signal</keyword>
<feature type="domain" description="SRCR" evidence="7">
    <location>
        <begin position="4"/>
        <end position="105"/>
    </location>
</feature>
<dbReference type="InterPro" id="IPR036772">
    <property type="entry name" value="SRCR-like_dom_sf"/>
</dbReference>
<dbReference type="Pfam" id="PF00530">
    <property type="entry name" value="SRCR"/>
    <property type="match status" value="2"/>
</dbReference>
<dbReference type="AlphaFoldDB" id="A0AAN0IT71"/>
<dbReference type="RefSeq" id="XP_011409377.2">
    <property type="nucleotide sequence ID" value="XM_011411075.2"/>
</dbReference>
<sequence length="171" mass="17824">MDSVSLVGGISSNEGRVEILRNGVRSSVCDEGWGLPDAEVICRVLGYPRASRTLAGSWFGKGEGAVWSGVDCTGNEASLSFCPNNTGSTSSACSSHSSDASVVCSSSSSVSQTFLCADGDVRLTKNGMILEGQSQGRLEICVGGEWGRVCIGGWGYEEAALVCHQLGFRVE</sequence>
<dbReference type="GO" id="GO:0016020">
    <property type="term" value="C:membrane"/>
    <property type="evidence" value="ECO:0007669"/>
    <property type="project" value="InterPro"/>
</dbReference>
<protein>
    <recommendedName>
        <fullName evidence="7">SRCR domain-containing protein</fullName>
    </recommendedName>
</protein>
<dbReference type="PROSITE" id="PS50287">
    <property type="entry name" value="SRCR_2"/>
    <property type="match status" value="2"/>
</dbReference>